<dbReference type="OrthoDB" id="9809354at2"/>
<proteinExistence type="inferred from homology"/>
<evidence type="ECO:0000313" key="11">
    <source>
        <dbReference type="Proteomes" id="UP000249364"/>
    </source>
</evidence>
<feature type="domain" description="Cytosol aminopeptidase" evidence="9">
    <location>
        <begin position="331"/>
        <end position="338"/>
    </location>
</feature>
<dbReference type="SUPFAM" id="SSF53187">
    <property type="entry name" value="Zn-dependent exopeptidases"/>
    <property type="match status" value="1"/>
</dbReference>
<feature type="binding site" evidence="8">
    <location>
        <position position="335"/>
    </location>
    <ligand>
        <name>Mn(2+)</name>
        <dbReference type="ChEBI" id="CHEBI:29035"/>
        <label>1</label>
    </ligand>
</feature>
<dbReference type="Proteomes" id="UP000249364">
    <property type="component" value="Unassembled WGS sequence"/>
</dbReference>
<feature type="binding site" evidence="8">
    <location>
        <position position="256"/>
    </location>
    <ligand>
        <name>Mn(2+)</name>
        <dbReference type="ChEBI" id="CHEBI:29035"/>
        <label>1</label>
    </ligand>
</feature>
<dbReference type="RefSeq" id="WP_071469049.1">
    <property type="nucleotide sequence ID" value="NZ_MEHT01000009.1"/>
</dbReference>
<keyword evidence="4 8" id="KW-0031">Aminopeptidase</keyword>
<evidence type="ECO:0000259" key="9">
    <source>
        <dbReference type="PROSITE" id="PS00631"/>
    </source>
</evidence>
<feature type="active site" evidence="8">
    <location>
        <position position="337"/>
    </location>
</feature>
<keyword evidence="7 8" id="KW-0464">Manganese</keyword>
<organism evidence="10 11">
    <name type="scientific">Roseinatronobacter thiooxidans</name>
    <dbReference type="NCBI Taxonomy" id="121821"/>
    <lineage>
        <taxon>Bacteria</taxon>
        <taxon>Pseudomonadati</taxon>
        <taxon>Pseudomonadota</taxon>
        <taxon>Alphaproteobacteria</taxon>
        <taxon>Rhodobacterales</taxon>
        <taxon>Paracoccaceae</taxon>
        <taxon>Roseinatronobacter</taxon>
    </lineage>
</organism>
<dbReference type="NCBIfam" id="NF002075">
    <property type="entry name" value="PRK00913.2-2"/>
    <property type="match status" value="1"/>
</dbReference>
<protein>
    <recommendedName>
        <fullName evidence="8">Probable cytosol aminopeptidase</fullName>
        <ecNumber evidence="8">3.4.11.1</ecNumber>
    </recommendedName>
    <alternativeName>
        <fullName evidence="8">Leucine aminopeptidase</fullName>
        <shortName evidence="8">LAP</shortName>
        <ecNumber evidence="8">3.4.11.10</ecNumber>
    </alternativeName>
    <alternativeName>
        <fullName evidence="8">Leucyl aminopeptidase</fullName>
    </alternativeName>
</protein>
<evidence type="ECO:0000256" key="3">
    <source>
        <dbReference type="ARBA" id="ARBA00009528"/>
    </source>
</evidence>
<dbReference type="AlphaFoldDB" id="A0A2W7QLJ1"/>
<feature type="binding site" evidence="8">
    <location>
        <position position="274"/>
    </location>
    <ligand>
        <name>Mn(2+)</name>
        <dbReference type="ChEBI" id="CHEBI:29035"/>
        <label>2</label>
    </ligand>
</feature>
<comment type="function">
    <text evidence="8">Presumably involved in the processing and regular turnover of intracellular proteins. Catalyzes the removal of unsubstituted N-terminal amino acids from various peptides.</text>
</comment>
<dbReference type="STRING" id="121821.GCA_001870675_02388"/>
<dbReference type="GO" id="GO:0006508">
    <property type="term" value="P:proteolysis"/>
    <property type="evidence" value="ECO:0007669"/>
    <property type="project" value="UniProtKB-KW"/>
</dbReference>
<dbReference type="GO" id="GO:0070006">
    <property type="term" value="F:metalloaminopeptidase activity"/>
    <property type="evidence" value="ECO:0007669"/>
    <property type="project" value="InterPro"/>
</dbReference>
<feature type="binding site" evidence="8">
    <location>
        <position position="335"/>
    </location>
    <ligand>
        <name>Mn(2+)</name>
        <dbReference type="ChEBI" id="CHEBI:29035"/>
        <label>2</label>
    </ligand>
</feature>
<dbReference type="PROSITE" id="PS00631">
    <property type="entry name" value="CYTOSOL_AP"/>
    <property type="match status" value="1"/>
</dbReference>
<dbReference type="SUPFAM" id="SSF52949">
    <property type="entry name" value="Macro domain-like"/>
    <property type="match status" value="1"/>
</dbReference>
<name>A0A2W7QLJ1_9RHOB</name>
<feature type="active site" evidence="8">
    <location>
        <position position="263"/>
    </location>
</feature>
<comment type="catalytic activity">
    <reaction evidence="2 8">
        <text>Release of an N-terminal amino acid, preferentially leucine, but not glutamic or aspartic acids.</text>
        <dbReference type="EC" id="3.4.11.10"/>
    </reaction>
</comment>
<comment type="subcellular location">
    <subcellularLocation>
        <location evidence="8">Cytoplasm</location>
    </subcellularLocation>
</comment>
<dbReference type="GO" id="GO:0005737">
    <property type="term" value="C:cytoplasm"/>
    <property type="evidence" value="ECO:0007669"/>
    <property type="project" value="UniProtKB-SubCell"/>
</dbReference>
<dbReference type="PRINTS" id="PR00481">
    <property type="entry name" value="LAMNOPPTDASE"/>
</dbReference>
<dbReference type="InterPro" id="IPR011356">
    <property type="entry name" value="Leucine_aapep/pepB"/>
</dbReference>
<dbReference type="PANTHER" id="PTHR11963">
    <property type="entry name" value="LEUCINE AMINOPEPTIDASE-RELATED"/>
    <property type="match status" value="1"/>
</dbReference>
<comment type="catalytic activity">
    <reaction evidence="1 8">
        <text>Release of an N-terminal amino acid, Xaa-|-Yaa-, in which Xaa is preferably Leu, but may be other amino acids including Pro although not Arg or Lys, and Yaa may be Pro. Amino acid amides and methyl esters are also readily hydrolyzed, but rates on arylamides are exceedingly low.</text>
        <dbReference type="EC" id="3.4.11.1"/>
    </reaction>
</comment>
<keyword evidence="5 8" id="KW-0645">Protease</keyword>
<feature type="binding site" evidence="8">
    <location>
        <position position="333"/>
    </location>
    <ligand>
        <name>Mn(2+)</name>
        <dbReference type="ChEBI" id="CHEBI:29035"/>
        <label>1</label>
    </ligand>
</feature>
<dbReference type="GO" id="GO:0030145">
    <property type="term" value="F:manganese ion binding"/>
    <property type="evidence" value="ECO:0007669"/>
    <property type="project" value="UniProtKB-UniRule"/>
</dbReference>
<dbReference type="EC" id="3.4.11.1" evidence="8"/>
<feature type="binding site" evidence="8">
    <location>
        <position position="256"/>
    </location>
    <ligand>
        <name>Mn(2+)</name>
        <dbReference type="ChEBI" id="CHEBI:29035"/>
        <label>2</label>
    </ligand>
</feature>
<dbReference type="NCBIfam" id="NF002077">
    <property type="entry name" value="PRK00913.2-4"/>
    <property type="match status" value="1"/>
</dbReference>
<evidence type="ECO:0000256" key="7">
    <source>
        <dbReference type="ARBA" id="ARBA00023211"/>
    </source>
</evidence>
<comment type="cofactor">
    <cofactor evidence="8">
        <name>Mn(2+)</name>
        <dbReference type="ChEBI" id="CHEBI:29035"/>
    </cofactor>
    <text evidence="8">Binds 2 manganese ions per subunit.</text>
</comment>
<evidence type="ECO:0000256" key="4">
    <source>
        <dbReference type="ARBA" id="ARBA00022438"/>
    </source>
</evidence>
<evidence type="ECO:0000256" key="1">
    <source>
        <dbReference type="ARBA" id="ARBA00000135"/>
    </source>
</evidence>
<dbReference type="HAMAP" id="MF_00181">
    <property type="entry name" value="Cytosol_peptidase_M17"/>
    <property type="match status" value="1"/>
</dbReference>
<keyword evidence="8" id="KW-0963">Cytoplasm</keyword>
<keyword evidence="11" id="KW-1185">Reference proteome</keyword>
<dbReference type="EC" id="3.4.11.10" evidence="8"/>
<dbReference type="Gene3D" id="3.40.630.10">
    <property type="entry name" value="Zn peptidases"/>
    <property type="match status" value="1"/>
</dbReference>
<evidence type="ECO:0000313" key="10">
    <source>
        <dbReference type="EMBL" id="PZX48166.1"/>
    </source>
</evidence>
<comment type="similarity">
    <text evidence="3 8">Belongs to the peptidase M17 family.</text>
</comment>
<evidence type="ECO:0000256" key="8">
    <source>
        <dbReference type="HAMAP-Rule" id="MF_00181"/>
    </source>
</evidence>
<dbReference type="EMBL" id="QKZQ01000001">
    <property type="protein sequence ID" value="PZX48166.1"/>
    <property type="molecule type" value="Genomic_DNA"/>
</dbReference>
<keyword evidence="6 8" id="KW-0378">Hydrolase</keyword>
<feature type="binding site" evidence="8">
    <location>
        <position position="251"/>
    </location>
    <ligand>
        <name>Mn(2+)</name>
        <dbReference type="ChEBI" id="CHEBI:29035"/>
        <label>2</label>
    </ligand>
</feature>
<dbReference type="InterPro" id="IPR023042">
    <property type="entry name" value="Peptidase_M17_leu_NH2_pept"/>
</dbReference>
<keyword evidence="8" id="KW-0479">Metal-binding</keyword>
<dbReference type="Pfam" id="PF00883">
    <property type="entry name" value="Peptidase_M17"/>
    <property type="match status" value="1"/>
</dbReference>
<comment type="caution">
    <text evidence="10">The sequence shown here is derived from an EMBL/GenBank/DDBJ whole genome shotgun (WGS) entry which is preliminary data.</text>
</comment>
<evidence type="ECO:0000256" key="5">
    <source>
        <dbReference type="ARBA" id="ARBA00022670"/>
    </source>
</evidence>
<evidence type="ECO:0000256" key="2">
    <source>
        <dbReference type="ARBA" id="ARBA00000967"/>
    </source>
</evidence>
<dbReference type="PANTHER" id="PTHR11963:SF23">
    <property type="entry name" value="CYTOSOL AMINOPEPTIDASE"/>
    <property type="match status" value="1"/>
</dbReference>
<dbReference type="InterPro" id="IPR043472">
    <property type="entry name" value="Macro_dom-like"/>
</dbReference>
<reference evidence="10 11" key="1">
    <citation type="submission" date="2018-06" db="EMBL/GenBank/DDBJ databases">
        <title>Genomic Encyclopedia of Archaeal and Bacterial Type Strains, Phase II (KMG-II): from individual species to whole genera.</title>
        <authorList>
            <person name="Goeker M."/>
        </authorList>
    </citation>
    <scope>NUCLEOTIDE SEQUENCE [LARGE SCALE GENOMIC DNA]</scope>
    <source>
        <strain evidence="10 11">DSM 13087</strain>
    </source>
</reference>
<gene>
    <name evidence="8" type="primary">pepA</name>
    <name evidence="10" type="ORF">LY56_00316</name>
</gene>
<accession>A0A2W7QLJ1</accession>
<dbReference type="InterPro" id="IPR000819">
    <property type="entry name" value="Peptidase_M17_C"/>
</dbReference>
<evidence type="ECO:0000256" key="6">
    <source>
        <dbReference type="ARBA" id="ARBA00022801"/>
    </source>
</evidence>
<dbReference type="Gene3D" id="3.40.220.10">
    <property type="entry name" value="Leucine Aminopeptidase, subunit E, domain 1"/>
    <property type="match status" value="1"/>
</dbReference>
<sequence>MTRSLLTEAKPFTPDALATHTGQVILFADVGSPLPRATQHADQLTHGAIARAVASEAFAKLKSGAGLKLGFPSGMLAESVHLIRLSHTPAETELRAAGLTIGKVQDKSATLICADSLPVGEMAQAAMLRAYQYESQKSDPKPEFGPLHLMVADAPAATEALELATSMARAVHLTRDLVNAPANILTTTSFAKQIEGMAELGLKIEILDEDALEQLGMRALLAVGQGSESPSKVAIMKWQGASGAPVAIVGKGVMFDTGGVSLKPGAGMEEMTMDMGGAAVTVGLMHALAERKARAHVIGLVGLVENMPDARAQRPGDVVKSMKGDMIEVINTDAEGRMVLADVLWYAQTRFSPRAVIDLATLTGAIIVALGHEKAGVFSNNDDLAESVLTAAAQVGEGAWRMPLDPGYEPLIKSRIADIKNTGGRPAGSITAAQFLQHFIKPDMPWVHLDIAGVALTKTDSAHAPKGASGWGVLTLDALIRAKFEDG</sequence>
<dbReference type="CDD" id="cd00433">
    <property type="entry name" value="Peptidase_M17"/>
    <property type="match status" value="1"/>
</dbReference>